<dbReference type="AlphaFoldDB" id="T1KSS2"/>
<evidence type="ECO:0000313" key="2">
    <source>
        <dbReference type="EnsemblMetazoa" id="tetur20g00640.1"/>
    </source>
</evidence>
<sequence length="87" mass="9788">MYYQTKVDGDEKVIKCKCCVAKGTNILILRKLWFEAIDHLNRLSSRSKDKDNPVTSMATTITQPTKPSTEPPRTSELSTDSVSIELN</sequence>
<dbReference type="Proteomes" id="UP000015104">
    <property type="component" value="Unassembled WGS sequence"/>
</dbReference>
<evidence type="ECO:0000256" key="1">
    <source>
        <dbReference type="SAM" id="MobiDB-lite"/>
    </source>
</evidence>
<protein>
    <submittedName>
        <fullName evidence="2">Uncharacterized protein</fullName>
    </submittedName>
</protein>
<dbReference type="EMBL" id="CAEY01000509">
    <property type="status" value="NOT_ANNOTATED_CDS"/>
    <property type="molecule type" value="Genomic_DNA"/>
</dbReference>
<proteinExistence type="predicted"/>
<reference evidence="2" key="2">
    <citation type="submission" date="2015-06" db="UniProtKB">
        <authorList>
            <consortium name="EnsemblMetazoa"/>
        </authorList>
    </citation>
    <scope>IDENTIFICATION</scope>
</reference>
<accession>T1KSS2</accession>
<feature type="compositionally biased region" description="Polar residues" evidence="1">
    <location>
        <begin position="53"/>
        <end position="87"/>
    </location>
</feature>
<name>T1KSS2_TETUR</name>
<organism evidence="2 3">
    <name type="scientific">Tetranychus urticae</name>
    <name type="common">Two-spotted spider mite</name>
    <dbReference type="NCBI Taxonomy" id="32264"/>
    <lineage>
        <taxon>Eukaryota</taxon>
        <taxon>Metazoa</taxon>
        <taxon>Ecdysozoa</taxon>
        <taxon>Arthropoda</taxon>
        <taxon>Chelicerata</taxon>
        <taxon>Arachnida</taxon>
        <taxon>Acari</taxon>
        <taxon>Acariformes</taxon>
        <taxon>Trombidiformes</taxon>
        <taxon>Prostigmata</taxon>
        <taxon>Eleutherengona</taxon>
        <taxon>Raphignathae</taxon>
        <taxon>Tetranychoidea</taxon>
        <taxon>Tetranychidae</taxon>
        <taxon>Tetranychus</taxon>
    </lineage>
</organism>
<feature type="region of interest" description="Disordered" evidence="1">
    <location>
        <begin position="45"/>
        <end position="87"/>
    </location>
</feature>
<evidence type="ECO:0000313" key="3">
    <source>
        <dbReference type="Proteomes" id="UP000015104"/>
    </source>
</evidence>
<keyword evidence="3" id="KW-1185">Reference proteome</keyword>
<reference evidence="3" key="1">
    <citation type="submission" date="2011-08" db="EMBL/GenBank/DDBJ databases">
        <authorList>
            <person name="Rombauts S."/>
        </authorList>
    </citation>
    <scope>NUCLEOTIDE SEQUENCE</scope>
    <source>
        <strain evidence="3">London</strain>
    </source>
</reference>
<dbReference type="HOGENOM" id="CLU_2486235_0_0_1"/>
<dbReference type="EnsemblMetazoa" id="tetur20g00640.1">
    <property type="protein sequence ID" value="tetur20g00640.1"/>
    <property type="gene ID" value="tetur20g00640"/>
</dbReference>